<dbReference type="InterPro" id="IPR000477">
    <property type="entry name" value="RT_dom"/>
</dbReference>
<evidence type="ECO:0000313" key="2">
    <source>
        <dbReference type="EMBL" id="SFV52107.1"/>
    </source>
</evidence>
<dbReference type="Gene3D" id="3.30.310.70">
    <property type="entry name" value="TT1751-like domain"/>
    <property type="match status" value="2"/>
</dbReference>
<gene>
    <name evidence="2" type="ORF">MNB_SV-14-212</name>
</gene>
<dbReference type="PANTHER" id="PTHR38342">
    <property type="entry name" value="SLR5037 PROTEIN"/>
    <property type="match status" value="1"/>
</dbReference>
<protein>
    <recommendedName>
        <fullName evidence="1">Reverse transcriptase domain-containing protein</fullName>
    </recommendedName>
</protein>
<dbReference type="EMBL" id="FPHN01000002">
    <property type="protein sequence ID" value="SFV52107.1"/>
    <property type="molecule type" value="Genomic_DNA"/>
</dbReference>
<proteinExistence type="predicted"/>
<dbReference type="PANTHER" id="PTHR38342:SF1">
    <property type="entry name" value="SLR5037 PROTEIN"/>
    <property type="match status" value="1"/>
</dbReference>
<sequence length="327" mass="36587">MKLMIKGMLIGSLLVTGAMAKDNNVTKTPKKEAVKVLESTDDILILTADNSNGKITPKSIEKAFIKAGFFVSANRDMNGPFKKQFKESGFDVYNLFTFYKKDITLELAKKYPNIGLFAPMSMSIYTKKGDKSISVSSLSAKAMQKIMKIPTDEKLLTDLRELILATLKTALPNAKAEKISYTPQKPKGELVTTYSMEMDKDEWEDELDEFKMGFEGELAPNGFVIAGQNNLGDEFEEANYEGFDFYEVYSICKLPVIYTIAKTRPEAGAFAPCSLYLEKKKGQNIMHVAFPSVYNWMSSMAIDSKEDMKVLEKAQKGMKKILSGLTE</sequence>
<organism evidence="2">
    <name type="scientific">hydrothermal vent metagenome</name>
    <dbReference type="NCBI Taxonomy" id="652676"/>
    <lineage>
        <taxon>unclassified sequences</taxon>
        <taxon>metagenomes</taxon>
        <taxon>ecological metagenomes</taxon>
    </lineage>
</organism>
<feature type="domain" description="Reverse transcriptase" evidence="1">
    <location>
        <begin position="1"/>
        <end position="92"/>
    </location>
</feature>
<dbReference type="SUPFAM" id="SSF103247">
    <property type="entry name" value="TT1751-like"/>
    <property type="match status" value="2"/>
</dbReference>
<evidence type="ECO:0000259" key="1">
    <source>
        <dbReference type="PROSITE" id="PS50878"/>
    </source>
</evidence>
<dbReference type="PROSITE" id="PS50878">
    <property type="entry name" value="RT_POL"/>
    <property type="match status" value="1"/>
</dbReference>
<reference evidence="2" key="1">
    <citation type="submission" date="2016-10" db="EMBL/GenBank/DDBJ databases">
        <authorList>
            <person name="de Groot N.N."/>
        </authorList>
    </citation>
    <scope>NUCLEOTIDE SEQUENCE</scope>
</reference>
<dbReference type="AlphaFoldDB" id="A0A1W1BF43"/>
<name>A0A1W1BF43_9ZZZZ</name>
<dbReference type="InterPro" id="IPR035923">
    <property type="entry name" value="TT1751-like_sf"/>
</dbReference>
<accession>A0A1W1BF43</accession>